<dbReference type="EMBL" id="AHMT02000009">
    <property type="protein sequence ID" value="EQA64220.1"/>
    <property type="molecule type" value="Genomic_DNA"/>
</dbReference>
<sequence length="44" mass="5204">MAVYIAFMRFSLSFRILGVPTLDGFETSSDLRKEMDRIFIFRLL</sequence>
<protein>
    <submittedName>
        <fullName evidence="1">Uncharacterized protein</fullName>
    </submittedName>
</protein>
<name>V6I1X7_9LEPT</name>
<evidence type="ECO:0000313" key="1">
    <source>
        <dbReference type="EMBL" id="EQA64220.1"/>
    </source>
</evidence>
<proteinExistence type="predicted"/>
<reference evidence="1" key="1">
    <citation type="submission" date="2013-05" db="EMBL/GenBank/DDBJ databases">
        <authorList>
            <person name="Harkins D.M."/>
            <person name="Durkin A.S."/>
            <person name="Brinkac L.M."/>
            <person name="Haft D.H."/>
            <person name="Selengut J.D."/>
            <person name="Sanka R."/>
            <person name="DePew J."/>
            <person name="Purushe J."/>
            <person name="Hartskeerl R.A."/>
            <person name="Ahmed A."/>
            <person name="van der Linden H."/>
            <person name="Goris M.G.A."/>
            <person name="Vinetz J.M."/>
            <person name="Sutton G.G."/>
            <person name="Nierman W.C."/>
            <person name="Fouts D.E."/>
        </authorList>
    </citation>
    <scope>NUCLEOTIDE SEQUENCE [LARGE SCALE GENOMIC DNA]</scope>
    <source>
        <strain evidence="1">L 60</strain>
    </source>
</reference>
<evidence type="ECO:0000313" key="2">
    <source>
        <dbReference type="Proteomes" id="UP000018747"/>
    </source>
</evidence>
<accession>V6I1X7</accession>
<gene>
    <name evidence="1" type="ORF">LEP1GSC062_2764</name>
</gene>
<organism evidence="1 2">
    <name type="scientific">Leptospira alexanderi serovar Manhao 3 str. L 60</name>
    <dbReference type="NCBI Taxonomy" id="1049759"/>
    <lineage>
        <taxon>Bacteria</taxon>
        <taxon>Pseudomonadati</taxon>
        <taxon>Spirochaetota</taxon>
        <taxon>Spirochaetia</taxon>
        <taxon>Leptospirales</taxon>
        <taxon>Leptospiraceae</taxon>
        <taxon>Leptospira</taxon>
    </lineage>
</organism>
<keyword evidence="2" id="KW-1185">Reference proteome</keyword>
<dbReference type="Proteomes" id="UP000018747">
    <property type="component" value="Unassembled WGS sequence"/>
</dbReference>
<dbReference type="AlphaFoldDB" id="V6I1X7"/>
<comment type="caution">
    <text evidence="1">The sequence shown here is derived from an EMBL/GenBank/DDBJ whole genome shotgun (WGS) entry which is preliminary data.</text>
</comment>